<comment type="caution">
    <text evidence="2">The sequence shown here is derived from an EMBL/GenBank/DDBJ whole genome shotgun (WGS) entry which is preliminary data.</text>
</comment>
<dbReference type="SUPFAM" id="SSF51735">
    <property type="entry name" value="NAD(P)-binding Rossmann-fold domains"/>
    <property type="match status" value="1"/>
</dbReference>
<name>A0A0Q9YIH1_9GAMM</name>
<keyword evidence="4" id="KW-1185">Reference proteome</keyword>
<dbReference type="InterPro" id="IPR036291">
    <property type="entry name" value="NAD(P)-bd_dom_sf"/>
</dbReference>
<dbReference type="RefSeq" id="WP_075067032.1">
    <property type="nucleotide sequence ID" value="NZ_LKAJ02000001.1"/>
</dbReference>
<dbReference type="GO" id="GO:0050660">
    <property type="term" value="F:flavin adenine dinucleotide binding"/>
    <property type="evidence" value="ECO:0007669"/>
    <property type="project" value="TreeGrafter"/>
</dbReference>
<accession>A0A0Q9YIH1</accession>
<dbReference type="Pfam" id="PF13738">
    <property type="entry name" value="Pyr_redox_3"/>
    <property type="match status" value="1"/>
</dbReference>
<keyword evidence="1 2" id="KW-0560">Oxidoreductase</keyword>
<proteinExistence type="predicted"/>
<dbReference type="Gene3D" id="3.50.50.60">
    <property type="entry name" value="FAD/NAD(P)-binding domain"/>
    <property type="match status" value="1"/>
</dbReference>
<dbReference type="EMBL" id="LKAJ02000001">
    <property type="protein sequence ID" value="MCS5712216.1"/>
    <property type="molecule type" value="Genomic_DNA"/>
</dbReference>
<dbReference type="Proteomes" id="UP000051497">
    <property type="component" value="Unassembled WGS sequence"/>
</dbReference>
<evidence type="ECO:0000313" key="2">
    <source>
        <dbReference type="EMBL" id="KRG20491.1"/>
    </source>
</evidence>
<dbReference type="PRINTS" id="PR00368">
    <property type="entry name" value="FADPNR"/>
</dbReference>
<dbReference type="AlphaFoldDB" id="A0A0Q9YIH1"/>
<dbReference type="InterPro" id="IPR050982">
    <property type="entry name" value="Auxin_biosynth/cation_transpt"/>
</dbReference>
<dbReference type="EMBL" id="LKAJ01000011">
    <property type="protein sequence ID" value="KRG20491.1"/>
    <property type="molecule type" value="Genomic_DNA"/>
</dbReference>
<gene>
    <name evidence="2" type="primary">czcO</name>
    <name evidence="3" type="ORF">HT99x_012300</name>
    <name evidence="2" type="ORF">HT99x_02421</name>
</gene>
<evidence type="ECO:0000256" key="1">
    <source>
        <dbReference type="ARBA" id="ARBA00023002"/>
    </source>
</evidence>
<dbReference type="GO" id="GO:0005829">
    <property type="term" value="C:cytosol"/>
    <property type="evidence" value="ECO:0007669"/>
    <property type="project" value="TreeGrafter"/>
</dbReference>
<dbReference type="PANTHER" id="PTHR43539">
    <property type="entry name" value="FLAVIN-BINDING MONOOXYGENASE-LIKE PROTEIN (AFU_ORTHOLOGUE AFUA_4G09220)"/>
    <property type="match status" value="1"/>
</dbReference>
<dbReference type="SUPFAM" id="SSF51905">
    <property type="entry name" value="FAD/NAD(P)-binding domain"/>
    <property type="match status" value="1"/>
</dbReference>
<evidence type="ECO:0000313" key="4">
    <source>
        <dbReference type="Proteomes" id="UP000051497"/>
    </source>
</evidence>
<dbReference type="EC" id="1.-.-.-" evidence="2"/>
<dbReference type="STRING" id="295108.HT99x_02421"/>
<organism evidence="2">
    <name type="scientific">Candidatus Berkiella aquae</name>
    <dbReference type="NCBI Taxonomy" id="295108"/>
    <lineage>
        <taxon>Bacteria</taxon>
        <taxon>Pseudomonadati</taxon>
        <taxon>Pseudomonadota</taxon>
        <taxon>Gammaproteobacteria</taxon>
        <taxon>Candidatus Berkiellales</taxon>
        <taxon>Candidatus Berkiellaceae</taxon>
        <taxon>Candidatus Berkiella</taxon>
    </lineage>
</organism>
<reference evidence="3" key="3">
    <citation type="submission" date="2021-06" db="EMBL/GenBank/DDBJ databases">
        <title>Genomic Description and Analysis of Intracellular Bacteria, Candidatus Berkiella cookevillensis and Candidatus Berkiella aquae.</title>
        <authorList>
            <person name="Kidane D.T."/>
            <person name="Mehari Y.T."/>
            <person name="Rice F.C."/>
            <person name="Arivett B.A."/>
            <person name="Farone A.L."/>
            <person name="Berk S.G."/>
            <person name="Farone M.B."/>
        </authorList>
    </citation>
    <scope>NUCLEOTIDE SEQUENCE</scope>
    <source>
        <strain evidence="3">HT99</strain>
    </source>
</reference>
<evidence type="ECO:0000313" key="3">
    <source>
        <dbReference type="EMBL" id="MCS5712216.1"/>
    </source>
</evidence>
<sequence length="357" mass="39895">MLHQFKPTHTIHTIVIGAGPTGLAASYLLKEQNIPHILLEQTQLVASSWHRLWNNYKLAMPAKKVEMPGVNLGDYIRQDQHPSRDEMIAFFEWYAAYHALPICFKSSVLSIRKSFGNKFIVDTNSATYFCDKVICCIGPRQNPKYPIDEAKIAKVTQTQLMHSSDYQSCANFDPAKKVLVVGSGASALSIAYDVLNQGYMVELACAFSQEHILAANQHLYESSDETIVPTLGFLEEAGILNRGRLIDIVDNTLIFEKESEIAKMVCKDYGVIICATGYQPSFQLLNHLFRYVDLSLTPKSDCIGEIPGLYIAGIPKENEQTVIISHGTEQAKKIVADIMKCQATQTVANHRKFVAKY</sequence>
<reference evidence="3" key="2">
    <citation type="journal article" date="2016" name="Genome Announc.">
        <title>Draft Genome Sequences of Two Novel Amoeba-Resistant Intranuclear Bacteria, 'Candidatus Berkiella cookevillensis' and 'Candidatus Berkiella aquae'.</title>
        <authorList>
            <person name="Mehari Y.T."/>
            <person name="Arivett B.A."/>
            <person name="Farone A.L."/>
            <person name="Gunderson J.H."/>
            <person name="Farone M.B."/>
        </authorList>
    </citation>
    <scope>NUCLEOTIDE SEQUENCE</scope>
    <source>
        <strain evidence="3">HT99</strain>
    </source>
</reference>
<dbReference type="GO" id="GO:0004497">
    <property type="term" value="F:monooxygenase activity"/>
    <property type="evidence" value="ECO:0007669"/>
    <property type="project" value="TreeGrafter"/>
</dbReference>
<dbReference type="PRINTS" id="PR00411">
    <property type="entry name" value="PNDRDTASEI"/>
</dbReference>
<dbReference type="PANTHER" id="PTHR43539:SF78">
    <property type="entry name" value="FLAVIN-CONTAINING MONOOXYGENASE"/>
    <property type="match status" value="1"/>
</dbReference>
<protein>
    <submittedName>
        <fullName evidence="3">NAD(P)-binding domain-containing protein</fullName>
    </submittedName>
    <submittedName>
        <fullName evidence="2">Putative oxidoreductase CzcO</fullName>
        <ecNumber evidence="2">1.-.-.-</ecNumber>
    </submittedName>
</protein>
<reference evidence="2" key="1">
    <citation type="submission" date="2015-09" db="EMBL/GenBank/DDBJ databases">
        <title>Draft Genome Sequences of Two Novel Amoeba-resistant Intranuclear Bacteria, Candidatus Berkiella cookevillensis and Candidatus Berkiella aquae.</title>
        <authorList>
            <person name="Mehari Y.T."/>
            <person name="Arivett B.A."/>
            <person name="Farone A.L."/>
            <person name="Gunderson J.H."/>
            <person name="Farone M.B."/>
        </authorList>
    </citation>
    <scope>NUCLEOTIDE SEQUENCE [LARGE SCALE GENOMIC DNA]</scope>
    <source>
        <strain evidence="2">HT99</strain>
    </source>
</reference>
<dbReference type="OrthoDB" id="9790219at2"/>
<dbReference type="InterPro" id="IPR036188">
    <property type="entry name" value="FAD/NAD-bd_sf"/>
</dbReference>